<evidence type="ECO:0000313" key="3">
    <source>
        <dbReference type="Proteomes" id="UP000663419"/>
    </source>
</evidence>
<accession>A0A8A1L5L5</accession>
<dbReference type="EMBL" id="CP069102">
    <property type="protein sequence ID" value="QSS49246.1"/>
    <property type="molecule type" value="Genomic_DNA"/>
</dbReference>
<protein>
    <submittedName>
        <fullName evidence="2">Uncharacterized protein</fullName>
    </submittedName>
</protein>
<dbReference type="AlphaFoldDB" id="A0A8A1L5L5"/>
<dbReference type="Proteomes" id="UP000663419">
    <property type="component" value="Chromosome 1"/>
</dbReference>
<sequence length="105" mass="11292">MFSSPSASFGREDMTERSSLRPTSSMPKCHARVESAFISSPERSSYQPFISSVGIKPLVGSQQHTIDSNAAMVASRVKNKEGPKILPVSTAVLAIFLDAEDIFSG</sequence>
<dbReference type="VEuPathDB" id="FungiDB:I7I53_09551"/>
<evidence type="ECO:0000256" key="1">
    <source>
        <dbReference type="SAM" id="MobiDB-lite"/>
    </source>
</evidence>
<feature type="compositionally biased region" description="Basic and acidic residues" evidence="1">
    <location>
        <begin position="10"/>
        <end position="19"/>
    </location>
</feature>
<proteinExistence type="predicted"/>
<name>A0A8A1L5L5_AJEC8</name>
<reference evidence="2" key="1">
    <citation type="submission" date="2021-01" db="EMBL/GenBank/DDBJ databases">
        <title>Chromosome-level genome assembly of a human fungal pathogen reveals clustering of transcriptionally co-regulated genes.</title>
        <authorList>
            <person name="Voorhies M."/>
            <person name="Cohen S."/>
            <person name="Shea T.P."/>
            <person name="Petrus S."/>
            <person name="Munoz J.F."/>
            <person name="Poplawski S."/>
            <person name="Goldman W.E."/>
            <person name="Michael T."/>
            <person name="Cuomo C.A."/>
            <person name="Sil A."/>
            <person name="Beyhan S."/>
        </authorList>
    </citation>
    <scope>NUCLEOTIDE SEQUENCE</scope>
    <source>
        <strain evidence="2">H88</strain>
    </source>
</reference>
<evidence type="ECO:0000313" key="2">
    <source>
        <dbReference type="EMBL" id="QSS49246.1"/>
    </source>
</evidence>
<organism evidence="2 3">
    <name type="scientific">Ajellomyces capsulatus (strain H88)</name>
    <name type="common">Darling's disease fungus</name>
    <name type="synonym">Histoplasma capsulatum</name>
    <dbReference type="NCBI Taxonomy" id="544711"/>
    <lineage>
        <taxon>Eukaryota</taxon>
        <taxon>Fungi</taxon>
        <taxon>Dikarya</taxon>
        <taxon>Ascomycota</taxon>
        <taxon>Pezizomycotina</taxon>
        <taxon>Eurotiomycetes</taxon>
        <taxon>Eurotiomycetidae</taxon>
        <taxon>Onygenales</taxon>
        <taxon>Ajellomycetaceae</taxon>
        <taxon>Histoplasma</taxon>
    </lineage>
</organism>
<gene>
    <name evidence="2" type="ORF">I7I53_09551</name>
</gene>
<feature type="region of interest" description="Disordered" evidence="1">
    <location>
        <begin position="1"/>
        <end position="27"/>
    </location>
</feature>